<dbReference type="EMBL" id="CP038141">
    <property type="protein sequence ID" value="QDH17115.1"/>
    <property type="molecule type" value="Genomic_DNA"/>
</dbReference>
<dbReference type="RefSeq" id="WP_141460740.1">
    <property type="nucleotide sequence ID" value="NZ_CP038141.1"/>
</dbReference>
<dbReference type="OrthoDB" id="7277460at2"/>
<accession>A0A4Y6UM64</accession>
<name>A0A4Y6UM64_9PROT</name>
<evidence type="ECO:0000313" key="1">
    <source>
        <dbReference type="EMBL" id="QDH17115.1"/>
    </source>
</evidence>
<gene>
    <name evidence="1" type="ORF">E3D00_05700</name>
</gene>
<organism evidence="1 2">
    <name type="scientific">Swingsia samuiensis</name>
    <dbReference type="NCBI Taxonomy" id="1293412"/>
    <lineage>
        <taxon>Bacteria</taxon>
        <taxon>Pseudomonadati</taxon>
        <taxon>Pseudomonadota</taxon>
        <taxon>Alphaproteobacteria</taxon>
        <taxon>Acetobacterales</taxon>
        <taxon>Acetobacteraceae</taxon>
        <taxon>Swingsia</taxon>
    </lineage>
</organism>
<dbReference type="AlphaFoldDB" id="A0A4Y6UM64"/>
<proteinExistence type="predicted"/>
<reference evidence="1 2" key="1">
    <citation type="submission" date="2019-03" db="EMBL/GenBank/DDBJ databases">
        <title>The complete genome sequence of Swingsia samuiensis NBRC107927(T).</title>
        <authorList>
            <person name="Chua K.-O."/>
            <person name="Chan K.-G."/>
            <person name="See-Too W.-S."/>
        </authorList>
    </citation>
    <scope>NUCLEOTIDE SEQUENCE [LARGE SCALE GENOMIC DNA]</scope>
    <source>
        <strain evidence="1 2">AH83</strain>
    </source>
</reference>
<keyword evidence="2" id="KW-1185">Reference proteome</keyword>
<dbReference type="Proteomes" id="UP000316313">
    <property type="component" value="Chromosome"/>
</dbReference>
<evidence type="ECO:0000313" key="2">
    <source>
        <dbReference type="Proteomes" id="UP000316313"/>
    </source>
</evidence>
<protein>
    <submittedName>
        <fullName evidence="1">Uncharacterized protein</fullName>
    </submittedName>
</protein>
<dbReference type="KEGG" id="ssam:E3D00_05700"/>
<sequence>MLKSKVIHIDGVFLGTAIEGANEQAIRFYAAHESVKALHNTYMPDLLALYCQVKLLFKRSQKFLAPV</sequence>